<dbReference type="Gene3D" id="3.20.20.80">
    <property type="entry name" value="Glycosidases"/>
    <property type="match status" value="1"/>
</dbReference>
<protein>
    <recommendedName>
        <fullName evidence="2">Ricin B lectin domain-containing protein</fullName>
    </recommendedName>
</protein>
<dbReference type="Gene3D" id="2.60.40.1180">
    <property type="entry name" value="Golgi alpha-mannosidase II"/>
    <property type="match status" value="1"/>
</dbReference>
<sequence length="654" mass="69863">MVRSTRALGLLVALGTLAAAAPAAQAAAEAPRTIRLDPSYQQAPFQGWGTALAWFANVTGGWPDAQRQRLADALYGADGLGFTIARYNIGGGDSPETAPYMRPGGAVPGHWNRPGGESPDWWNPAEPTHWKSGADANQVWWLKAAKARGARTFEAFSNSAPYFMTRSGKVSGADVPWEDNLRSDQYDRFAAYLAGSLARVQKSAGVGFGSVSPVNEPNTDYWKAGGRQEGSHWDPVSQARMVTALRSALDAQGLRTPIAAMDETNPDKFRGNWESYEGGVRGAVGQLNTHTYGTGGRTGVRDIAKGEAKRLWMSEVDLGGSVPQSFTDMSPALDLTRRINDDIRELEPSAWVLWQAVEDYENMTPGRENSNWGLIQTDFTPENAATEPLRKNKKYWAMANYSRFVRPGARVINTDDTDTLAALCPSGQGAVVVHTNATGEAREISLDLTGFGSVGTGAVQRHVTDGTRDLQRDFDLTLTGKTLKATVPPGSVTTFVLPQANGVNPKAATTPAGAPRRIVSDHSGLALSTVTADGRTAPVQRTADPADTAQQWTFTPATPGNWSHTAAYRITNTKTGKALSASGDALTLAAPDSSAAQQWMRSTTGDGRTTLVNRATGKLLDVFNEATHDGAEVGVYRPTTGRNQSWTLPGAATG</sequence>
<dbReference type="InterPro" id="IPR035992">
    <property type="entry name" value="Ricin_B-like_lectins"/>
</dbReference>
<dbReference type="InterPro" id="IPR039514">
    <property type="entry name" value="6GAL-like"/>
</dbReference>
<organism evidence="3 4">
    <name type="scientific">Streptomyces finlayi</name>
    <dbReference type="NCBI Taxonomy" id="67296"/>
    <lineage>
        <taxon>Bacteria</taxon>
        <taxon>Bacillati</taxon>
        <taxon>Actinomycetota</taxon>
        <taxon>Actinomycetes</taxon>
        <taxon>Kitasatosporales</taxon>
        <taxon>Streptomycetaceae</taxon>
        <taxon>Streptomyces</taxon>
    </lineage>
</organism>
<dbReference type="Pfam" id="PF14200">
    <property type="entry name" value="RicinB_lectin_2"/>
    <property type="match status" value="1"/>
</dbReference>
<name>A0A919CCC3_9ACTN</name>
<dbReference type="Pfam" id="PF14587">
    <property type="entry name" value="Glyco_hydr_30_2"/>
    <property type="match status" value="1"/>
</dbReference>
<dbReference type="InterPro" id="IPR039743">
    <property type="entry name" value="6GAL/EXGAL"/>
</dbReference>
<dbReference type="InterPro" id="IPR000772">
    <property type="entry name" value="Ricin_B_lectin"/>
</dbReference>
<dbReference type="PANTHER" id="PTHR42767:SF1">
    <property type="entry name" value="ENDO-BETA-1,6-GALACTANASE-LIKE DOMAIN-CONTAINING PROTEIN"/>
    <property type="match status" value="1"/>
</dbReference>
<evidence type="ECO:0000259" key="2">
    <source>
        <dbReference type="SMART" id="SM00458"/>
    </source>
</evidence>
<dbReference type="AlphaFoldDB" id="A0A919CCC3"/>
<gene>
    <name evidence="3" type="ORF">GCM10010334_54060</name>
</gene>
<dbReference type="PROSITE" id="PS50231">
    <property type="entry name" value="RICIN_B_LECTIN"/>
    <property type="match status" value="1"/>
</dbReference>
<reference evidence="3" key="2">
    <citation type="submission" date="2020-09" db="EMBL/GenBank/DDBJ databases">
        <authorList>
            <person name="Sun Q."/>
            <person name="Ohkuma M."/>
        </authorList>
    </citation>
    <scope>NUCLEOTIDE SEQUENCE</scope>
    <source>
        <strain evidence="3">JCM 4637</strain>
    </source>
</reference>
<keyword evidence="1" id="KW-0732">Signal</keyword>
<dbReference type="PANTHER" id="PTHR42767">
    <property type="entry name" value="ENDO-BETA-1,6-GALACTANASE"/>
    <property type="match status" value="1"/>
</dbReference>
<evidence type="ECO:0000313" key="3">
    <source>
        <dbReference type="EMBL" id="GHD04722.1"/>
    </source>
</evidence>
<dbReference type="Proteomes" id="UP000638353">
    <property type="component" value="Unassembled WGS sequence"/>
</dbReference>
<proteinExistence type="predicted"/>
<comment type="caution">
    <text evidence="3">The sequence shown here is derived from an EMBL/GenBank/DDBJ whole genome shotgun (WGS) entry which is preliminary data.</text>
</comment>
<feature type="chain" id="PRO_5037941815" description="Ricin B lectin domain-containing protein" evidence="1">
    <location>
        <begin position="27"/>
        <end position="654"/>
    </location>
</feature>
<dbReference type="InterPro" id="IPR017853">
    <property type="entry name" value="GH"/>
</dbReference>
<evidence type="ECO:0000256" key="1">
    <source>
        <dbReference type="SAM" id="SignalP"/>
    </source>
</evidence>
<dbReference type="EMBL" id="BMVC01000011">
    <property type="protein sequence ID" value="GHD04722.1"/>
    <property type="molecule type" value="Genomic_DNA"/>
</dbReference>
<dbReference type="InterPro" id="IPR013780">
    <property type="entry name" value="Glyco_hydro_b"/>
</dbReference>
<dbReference type="SMART" id="SM00458">
    <property type="entry name" value="RICIN"/>
    <property type="match status" value="1"/>
</dbReference>
<dbReference type="Gene3D" id="2.80.10.50">
    <property type="match status" value="1"/>
</dbReference>
<dbReference type="RefSeq" id="WP_189825601.1">
    <property type="nucleotide sequence ID" value="NZ_BMVC01000011.1"/>
</dbReference>
<dbReference type="CDD" id="cd00161">
    <property type="entry name" value="beta-trefoil_Ricin-like"/>
    <property type="match status" value="1"/>
</dbReference>
<dbReference type="SUPFAM" id="SSF51011">
    <property type="entry name" value="Glycosyl hydrolase domain"/>
    <property type="match status" value="1"/>
</dbReference>
<dbReference type="GO" id="GO:0004553">
    <property type="term" value="F:hydrolase activity, hydrolyzing O-glycosyl compounds"/>
    <property type="evidence" value="ECO:0007669"/>
    <property type="project" value="InterPro"/>
</dbReference>
<feature type="domain" description="Ricin B lectin" evidence="2">
    <location>
        <begin position="513"/>
        <end position="649"/>
    </location>
</feature>
<evidence type="ECO:0000313" key="4">
    <source>
        <dbReference type="Proteomes" id="UP000638353"/>
    </source>
</evidence>
<reference evidence="3" key="1">
    <citation type="journal article" date="2014" name="Int. J. Syst. Evol. Microbiol.">
        <title>Complete genome sequence of Corynebacterium casei LMG S-19264T (=DSM 44701T), isolated from a smear-ripened cheese.</title>
        <authorList>
            <consortium name="US DOE Joint Genome Institute (JGI-PGF)"/>
            <person name="Walter F."/>
            <person name="Albersmeier A."/>
            <person name="Kalinowski J."/>
            <person name="Ruckert C."/>
        </authorList>
    </citation>
    <scope>NUCLEOTIDE SEQUENCE</scope>
    <source>
        <strain evidence="3">JCM 4637</strain>
    </source>
</reference>
<accession>A0A919CCC3</accession>
<dbReference type="SUPFAM" id="SSF51445">
    <property type="entry name" value="(Trans)glycosidases"/>
    <property type="match status" value="1"/>
</dbReference>
<feature type="signal peptide" evidence="1">
    <location>
        <begin position="1"/>
        <end position="26"/>
    </location>
</feature>
<dbReference type="SUPFAM" id="SSF50370">
    <property type="entry name" value="Ricin B-like lectins"/>
    <property type="match status" value="1"/>
</dbReference>